<dbReference type="EMBL" id="LR796981">
    <property type="protein sequence ID" value="CAB4178738.1"/>
    <property type="molecule type" value="Genomic_DNA"/>
</dbReference>
<reference evidence="1" key="1">
    <citation type="submission" date="2020-05" db="EMBL/GenBank/DDBJ databases">
        <authorList>
            <person name="Chiriac C."/>
            <person name="Salcher M."/>
            <person name="Ghai R."/>
            <person name="Kavagutti S V."/>
        </authorList>
    </citation>
    <scope>NUCLEOTIDE SEQUENCE</scope>
</reference>
<accession>A0A6J5QBE9</accession>
<protein>
    <submittedName>
        <fullName evidence="1">Uncharacterized protein</fullName>
    </submittedName>
</protein>
<sequence length="332" mass="38265">MNLVHKSVSRGGKLAALVIPPTLTSGTGQCNPSVFIDDDGDILVNLRHINYTLYHAEKNQKFPSPWGPLSYLHPEKDQRLVTFNYLCRLDDDYKIVNYTEVDYSAFNVPPIWEFVGEEDCRVVRWDGDLYLIGVRRDTTPNGVGRMEYSKIELDKETWTATEVQRTRIPAPLKDDSYCEKNWMPVIDMPYHFVKWTMPTEVVKSNPDKSETEQVFVKETPPAPNDQRGGSQILPWKDYYITVTHEVKLWKNYLNQKDAVYRHRLIVWDRDFNFLGHSPENFSFLDGQIEFCPGGAIYKGDLLLTFGFQDNAAFLLRVPGDLVDEMIAEAINA</sequence>
<dbReference type="EMBL" id="LR797501">
    <property type="protein sequence ID" value="CAB4220363.1"/>
    <property type="molecule type" value="Genomic_DNA"/>
</dbReference>
<name>A0A6J5QBE9_9CAUD</name>
<organism evidence="1">
    <name type="scientific">uncultured Caudovirales phage</name>
    <dbReference type="NCBI Taxonomy" id="2100421"/>
    <lineage>
        <taxon>Viruses</taxon>
        <taxon>Duplodnaviria</taxon>
        <taxon>Heunggongvirae</taxon>
        <taxon>Uroviricota</taxon>
        <taxon>Caudoviricetes</taxon>
        <taxon>Peduoviridae</taxon>
        <taxon>Maltschvirus</taxon>
        <taxon>Maltschvirus maltsch</taxon>
    </lineage>
</organism>
<evidence type="ECO:0000313" key="2">
    <source>
        <dbReference type="EMBL" id="CAB4220363.1"/>
    </source>
</evidence>
<evidence type="ECO:0000313" key="1">
    <source>
        <dbReference type="EMBL" id="CAB4178738.1"/>
    </source>
</evidence>
<proteinExistence type="predicted"/>
<gene>
    <name evidence="1" type="ORF">UFOVP1033_7</name>
    <name evidence="2" type="ORF">UFOVP1631_7</name>
</gene>